<protein>
    <recommendedName>
        <fullName evidence="9">S-adenosylmethionine decarboxylase proenzyme</fullName>
        <shortName evidence="9">AdoMetDC</shortName>
        <shortName evidence="9">SAMDC</shortName>
        <ecNumber evidence="9">4.1.1.50</ecNumber>
    </recommendedName>
    <component>
        <recommendedName>
            <fullName evidence="9">S-adenosylmethionine decarboxylase beta chain</fullName>
        </recommendedName>
    </component>
    <component>
        <recommendedName>
            <fullName evidence="9">S-adenosylmethionine decarboxylase alpha chain</fullName>
        </recommendedName>
    </component>
</protein>
<feature type="site" description="Cleavage (non-hydrolytic); by autolysis" evidence="9">
    <location>
        <begin position="72"/>
        <end position="73"/>
    </location>
</feature>
<keyword evidence="1 9" id="KW-0210">Decarboxylase</keyword>
<comment type="function">
    <text evidence="9">Catalyzes the decarboxylation of S-adenosylmethionine to S-adenosylmethioninamine (dcAdoMet), the propylamine donor required for the synthesis of the polyamines spermine and spermidine from the diamine putrescine.</text>
</comment>
<dbReference type="Gene3D" id="3.60.90.10">
    <property type="entry name" value="S-adenosylmethionine decarboxylase"/>
    <property type="match status" value="1"/>
</dbReference>
<dbReference type="GO" id="GO:0004014">
    <property type="term" value="F:adenosylmethionine decarboxylase activity"/>
    <property type="evidence" value="ECO:0007669"/>
    <property type="project" value="UniProtKB-UniRule"/>
</dbReference>
<keyword evidence="8 9" id="KW-0670">Pyruvate</keyword>
<dbReference type="GO" id="GO:0005829">
    <property type="term" value="C:cytosol"/>
    <property type="evidence" value="ECO:0007669"/>
    <property type="project" value="TreeGrafter"/>
</dbReference>
<keyword evidence="7 9" id="KW-0704">Schiff base</keyword>
<comment type="similarity">
    <text evidence="9">Belongs to the prokaryotic AdoMetDC family. Type 1 subfamily.</text>
</comment>
<evidence type="ECO:0000256" key="8">
    <source>
        <dbReference type="ARBA" id="ARBA00023317"/>
    </source>
</evidence>
<dbReference type="HAMAP" id="MF_00464">
    <property type="entry name" value="AdoMetDC_1"/>
    <property type="match status" value="1"/>
</dbReference>
<dbReference type="RefSeq" id="WP_029613004.1">
    <property type="nucleotide sequence ID" value="NZ_CP009747.1"/>
</dbReference>
<organism evidence="10 11">
    <name type="scientific">Pseudomonas parafulva</name>
    <dbReference type="NCBI Taxonomy" id="157782"/>
    <lineage>
        <taxon>Bacteria</taxon>
        <taxon>Pseudomonadati</taxon>
        <taxon>Pseudomonadota</taxon>
        <taxon>Gammaproteobacteria</taxon>
        <taxon>Pseudomonadales</taxon>
        <taxon>Pseudomonadaceae</taxon>
        <taxon>Pseudomonas</taxon>
    </lineage>
</organism>
<dbReference type="KEGG" id="ppv:NJ69_10330"/>
<dbReference type="EC" id="4.1.1.50" evidence="9"/>
<dbReference type="Proteomes" id="UP000258127">
    <property type="component" value="Chromosome"/>
</dbReference>
<comment type="subunit">
    <text evidence="9">Heterotetramer of two alpha and two beta chains arranged as a dimer of alpha/beta heterodimers.</text>
</comment>
<accession>A0AAI8KBR2</accession>
<keyword evidence="2 9" id="KW-0068">Autocatalytic cleavage</keyword>
<evidence type="ECO:0000256" key="3">
    <source>
        <dbReference type="ARBA" id="ARBA00023066"/>
    </source>
</evidence>
<keyword evidence="11" id="KW-1185">Reference proteome</keyword>
<comment type="PTM">
    <text evidence="9">Is synthesized initially as an inactive proenzyme. Formation of the active enzyme involves a self-maturation process in which the active site pyruvoyl group is generated from an internal serine residue via an autocatalytic post-translational modification. Two non-identical subunits are generated from the proenzyme in this reaction, and the pyruvate is formed at the N-terminus of the alpha chain, which is derived from the carboxyl end of the proenzyme. The post-translation cleavage follows an unusual pathway, termed non-hydrolytic serinolysis, in which the side chain hydroxyl group of the serine supplies its oxygen atom to form the C-terminus of the beta chain, while the remainder of the serine residue undergoes an oxidative deamination to produce ammonia and the pyruvoyl group blocking the N-terminus of the alpha chain.</text>
</comment>
<feature type="active site" description="Schiff-base intermediate with substrate; via pyruvic acid" evidence="9">
    <location>
        <position position="73"/>
    </location>
</feature>
<keyword evidence="4 9" id="KW-0620">Polyamine biosynthesis</keyword>
<dbReference type="GO" id="GO:0008295">
    <property type="term" value="P:spermidine biosynthetic process"/>
    <property type="evidence" value="ECO:0007669"/>
    <property type="project" value="UniProtKB-UniRule"/>
</dbReference>
<feature type="chain" id="PRO_5042301499" description="S-adenosylmethionine decarboxylase beta chain" evidence="9">
    <location>
        <begin position="1"/>
        <end position="72"/>
    </location>
</feature>
<evidence type="ECO:0000256" key="2">
    <source>
        <dbReference type="ARBA" id="ARBA00022813"/>
    </source>
</evidence>
<dbReference type="PANTHER" id="PTHR33866:SF2">
    <property type="entry name" value="S-ADENOSYLMETHIONINE DECARBOXYLASE PROENZYME"/>
    <property type="match status" value="1"/>
</dbReference>
<keyword evidence="3 9" id="KW-0745">Spermidine biosynthesis</keyword>
<feature type="modified residue" description="Pyruvic acid (Ser); by autocatalysis" evidence="9">
    <location>
        <position position="73"/>
    </location>
</feature>
<evidence type="ECO:0000256" key="5">
    <source>
        <dbReference type="ARBA" id="ARBA00023145"/>
    </source>
</evidence>
<gene>
    <name evidence="10" type="primary">speD</name>
    <name evidence="9" type="synonym">speH</name>
    <name evidence="10" type="ORF">DZC75_13550</name>
</gene>
<dbReference type="SUPFAM" id="SSF56276">
    <property type="entry name" value="S-adenosylmethionine decarboxylase"/>
    <property type="match status" value="1"/>
</dbReference>
<sequence>MLNEASEIRPSSALGKQLVIELYDCNDARFDDIKWIEDSMLQAAREANATIVTSTFHKFSPIGISGVVVIAESHLAIHTWPEYKYAAIDVFTCGDVLDGAQAVRVLSERLGSQRHIISSMDRGLEGHRVGMVNRTLSGAGAINDDSPTLRWAIGSEQGGAR</sequence>
<evidence type="ECO:0000256" key="1">
    <source>
        <dbReference type="ARBA" id="ARBA00022793"/>
    </source>
</evidence>
<dbReference type="PANTHER" id="PTHR33866">
    <property type="entry name" value="S-ADENOSYLMETHIONINE DECARBOXYLASE PROENZYME"/>
    <property type="match status" value="1"/>
</dbReference>
<feature type="chain" id="PRO_5042301498" description="S-adenosylmethionine decarboxylase alpha chain" evidence="9">
    <location>
        <begin position="73"/>
        <end position="161"/>
    </location>
</feature>
<feature type="active site" description="Proton donor; for catalytic activity" evidence="9">
    <location>
        <position position="93"/>
    </location>
</feature>
<dbReference type="NCBIfam" id="TIGR03330">
    <property type="entry name" value="SAM_DCase_Bsu"/>
    <property type="match status" value="1"/>
</dbReference>
<dbReference type="Pfam" id="PF02675">
    <property type="entry name" value="AdoMet_dc"/>
    <property type="match status" value="1"/>
</dbReference>
<evidence type="ECO:0000256" key="7">
    <source>
        <dbReference type="ARBA" id="ARBA00023270"/>
    </source>
</evidence>
<comment type="pathway">
    <text evidence="9">Amine and polyamine biosynthesis; S-adenosylmethioninamine biosynthesis; S-adenosylmethioninamine from S-adenosyl-L-methionine: step 1/1.</text>
</comment>
<name>A0AAI8KBR2_9PSED</name>
<dbReference type="InterPro" id="IPR016067">
    <property type="entry name" value="S-AdoMet_deCO2ase_core"/>
</dbReference>
<dbReference type="InterPro" id="IPR003826">
    <property type="entry name" value="AdoMetDC_fam_prok"/>
</dbReference>
<evidence type="ECO:0000256" key="6">
    <source>
        <dbReference type="ARBA" id="ARBA00023239"/>
    </source>
</evidence>
<dbReference type="InterPro" id="IPR017716">
    <property type="entry name" value="S-AdoMet_deCOase_pro-enz"/>
</dbReference>
<comment type="catalytic activity">
    <reaction evidence="9">
        <text>S-adenosyl-L-methionine + H(+) = S-adenosyl 3-(methylsulfanyl)propylamine + CO2</text>
        <dbReference type="Rhea" id="RHEA:15981"/>
        <dbReference type="ChEBI" id="CHEBI:15378"/>
        <dbReference type="ChEBI" id="CHEBI:16526"/>
        <dbReference type="ChEBI" id="CHEBI:57443"/>
        <dbReference type="ChEBI" id="CHEBI:59789"/>
        <dbReference type="EC" id="4.1.1.50"/>
    </reaction>
</comment>
<keyword evidence="5 9" id="KW-0865">Zymogen</keyword>
<evidence type="ECO:0000256" key="4">
    <source>
        <dbReference type="ARBA" id="ARBA00023115"/>
    </source>
</evidence>
<keyword evidence="6 9" id="KW-0456">Lyase</keyword>
<reference evidence="10 11" key="1">
    <citation type="submission" date="2018-08" db="EMBL/GenBank/DDBJ databases">
        <authorList>
            <person name="Lee Y."/>
            <person name="Kakembo D."/>
        </authorList>
    </citation>
    <scope>NUCLEOTIDE SEQUENCE [LARGE SCALE GENOMIC DNA]</scope>
    <source>
        <strain evidence="10 11">JBCS1880</strain>
    </source>
</reference>
<comment type="cofactor">
    <cofactor evidence="9">
        <name>pyruvate</name>
        <dbReference type="ChEBI" id="CHEBI:15361"/>
    </cofactor>
    <text evidence="9">Binds 1 pyruvoyl group covalently per subunit.</text>
</comment>
<evidence type="ECO:0000313" key="10">
    <source>
        <dbReference type="EMBL" id="AXO88975.1"/>
    </source>
</evidence>
<keyword evidence="9" id="KW-0949">S-adenosyl-L-methionine</keyword>
<proteinExistence type="inferred from homology"/>
<evidence type="ECO:0000256" key="9">
    <source>
        <dbReference type="HAMAP-Rule" id="MF_00464"/>
    </source>
</evidence>
<evidence type="ECO:0000313" key="11">
    <source>
        <dbReference type="Proteomes" id="UP000258127"/>
    </source>
</evidence>
<feature type="active site" description="Proton acceptor; for processing activity" evidence="9">
    <location>
        <position position="78"/>
    </location>
</feature>
<dbReference type="EMBL" id="CP031641">
    <property type="protein sequence ID" value="AXO88975.1"/>
    <property type="molecule type" value="Genomic_DNA"/>
</dbReference>
<dbReference type="AlphaFoldDB" id="A0AAI8KBR2"/>